<dbReference type="Pfam" id="PF04090">
    <property type="entry name" value="Rrn11"/>
    <property type="match status" value="1"/>
</dbReference>
<evidence type="ECO:0000256" key="1">
    <source>
        <dbReference type="SAM" id="MobiDB-lite"/>
    </source>
</evidence>
<feature type="region of interest" description="Disordered" evidence="1">
    <location>
        <begin position="402"/>
        <end position="481"/>
    </location>
</feature>
<dbReference type="AlphaFoldDB" id="A0A1E3NZ36"/>
<dbReference type="GO" id="GO:0070860">
    <property type="term" value="C:RNA polymerase I core factor complex"/>
    <property type="evidence" value="ECO:0007669"/>
    <property type="project" value="TreeGrafter"/>
</dbReference>
<organism evidence="2 3">
    <name type="scientific">Wickerhamomyces anomalus (strain ATCC 58044 / CBS 1984 / NCYC 433 / NRRL Y-366-8)</name>
    <name type="common">Yeast</name>
    <name type="synonym">Hansenula anomala</name>
    <dbReference type="NCBI Taxonomy" id="683960"/>
    <lineage>
        <taxon>Eukaryota</taxon>
        <taxon>Fungi</taxon>
        <taxon>Dikarya</taxon>
        <taxon>Ascomycota</taxon>
        <taxon>Saccharomycotina</taxon>
        <taxon>Saccharomycetes</taxon>
        <taxon>Phaffomycetales</taxon>
        <taxon>Wickerhamomycetaceae</taxon>
        <taxon>Wickerhamomyces</taxon>
    </lineage>
</organism>
<dbReference type="OrthoDB" id="2159786at2759"/>
<dbReference type="GO" id="GO:0001164">
    <property type="term" value="F:RNA polymerase I core promoter sequence-specific DNA binding"/>
    <property type="evidence" value="ECO:0007669"/>
    <property type="project" value="InterPro"/>
</dbReference>
<feature type="compositionally biased region" description="Basic residues" evidence="1">
    <location>
        <begin position="79"/>
        <end position="92"/>
    </location>
</feature>
<dbReference type="GO" id="GO:0042790">
    <property type="term" value="P:nucleolar large rRNA transcription by RNA polymerase I"/>
    <property type="evidence" value="ECO:0007669"/>
    <property type="project" value="TreeGrafter"/>
</dbReference>
<dbReference type="STRING" id="683960.A0A1E3NZ36"/>
<reference evidence="2 3" key="1">
    <citation type="journal article" date="2016" name="Proc. Natl. Acad. Sci. U.S.A.">
        <title>Comparative genomics of biotechnologically important yeasts.</title>
        <authorList>
            <person name="Riley R."/>
            <person name="Haridas S."/>
            <person name="Wolfe K.H."/>
            <person name="Lopes M.R."/>
            <person name="Hittinger C.T."/>
            <person name="Goeker M."/>
            <person name="Salamov A.A."/>
            <person name="Wisecaver J.H."/>
            <person name="Long T.M."/>
            <person name="Calvey C.H."/>
            <person name="Aerts A.L."/>
            <person name="Barry K.W."/>
            <person name="Choi C."/>
            <person name="Clum A."/>
            <person name="Coughlan A.Y."/>
            <person name="Deshpande S."/>
            <person name="Douglass A.P."/>
            <person name="Hanson S.J."/>
            <person name="Klenk H.-P."/>
            <person name="LaButti K.M."/>
            <person name="Lapidus A."/>
            <person name="Lindquist E.A."/>
            <person name="Lipzen A.M."/>
            <person name="Meier-Kolthoff J.P."/>
            <person name="Ohm R.A."/>
            <person name="Otillar R.P."/>
            <person name="Pangilinan J.L."/>
            <person name="Peng Y."/>
            <person name="Rokas A."/>
            <person name="Rosa C.A."/>
            <person name="Scheuner C."/>
            <person name="Sibirny A.A."/>
            <person name="Slot J.C."/>
            <person name="Stielow J.B."/>
            <person name="Sun H."/>
            <person name="Kurtzman C.P."/>
            <person name="Blackwell M."/>
            <person name="Grigoriev I.V."/>
            <person name="Jeffries T.W."/>
        </authorList>
    </citation>
    <scope>NUCLEOTIDE SEQUENCE [LARGE SCALE GENOMIC DNA]</scope>
    <source>
        <strain evidence="3">ATCC 58044 / CBS 1984 / NCYC 433 / NRRL Y-366-8</strain>
    </source>
</reference>
<accession>A0A1E3NZ36</accession>
<evidence type="ECO:0000313" key="2">
    <source>
        <dbReference type="EMBL" id="ODQ58491.1"/>
    </source>
</evidence>
<dbReference type="InterPro" id="IPR053029">
    <property type="entry name" value="RNA_pol_I-specific_init_factor"/>
</dbReference>
<feature type="compositionally biased region" description="Basic and acidic residues" evidence="1">
    <location>
        <begin position="425"/>
        <end position="449"/>
    </location>
</feature>
<dbReference type="Proteomes" id="UP000094112">
    <property type="component" value="Unassembled WGS sequence"/>
</dbReference>
<dbReference type="GO" id="GO:0017025">
    <property type="term" value="F:TBP-class protein binding"/>
    <property type="evidence" value="ECO:0007669"/>
    <property type="project" value="TreeGrafter"/>
</dbReference>
<protein>
    <recommendedName>
        <fullName evidence="4">RNA polymerase I-specific transcription initiation factor RRN11</fullName>
    </recommendedName>
</protein>
<keyword evidence="3" id="KW-1185">Reference proteome</keyword>
<dbReference type="GO" id="GO:0001181">
    <property type="term" value="F:RNA polymerase I general transcription initiation factor activity"/>
    <property type="evidence" value="ECO:0007669"/>
    <property type="project" value="InterPro"/>
</dbReference>
<sequence>MFENKVLTSKKSAVKKEQLRLLKNYSKLQERKKRALVEADPSCNQYYEDSVDLKRIRNFAPEDTYEIWIQEPHLNKNFRRFKGGKNKKLNKKTKNEQEFEQQQEELEEEETDSEDEELEDVNESDRVTRAKAHYIIQKNGLEILPHINSDHGLDNSSTSFPLYNNVSYTKKHTMVVSKLLHLNILRKNWQVAYRCFSLLIRLHHVDIRAIWALGIEILTRLAEEKFLKTQPEGSVDEYKLRTNFHNTEISSQLELFKDEQFIAWLQTFYPINWVLNPNTNYVQLPYRVGTRDTPPVYMVNLIWTLIMKQNFKKVNEKLSELLLQAPYLDDGIYYFLQGFSYQLEASNLSKLQTVDSQQVEKLMSDAKKFYQDAKERDAVFPEELINNDLTLIEKRVANNVKLQTSDEEGETKDSTLSSAEEEAGDFTKIEDEKDLPNDFNTLERERNPDSEQEDDDEDDYRNSNSFSNKFDNDDLANDSDD</sequence>
<dbReference type="RefSeq" id="XP_019037698.1">
    <property type="nucleotide sequence ID" value="XM_019185099.1"/>
</dbReference>
<dbReference type="GeneID" id="30202345"/>
<feature type="compositionally biased region" description="Acidic residues" evidence="1">
    <location>
        <begin position="98"/>
        <end position="122"/>
    </location>
</feature>
<feature type="region of interest" description="Disordered" evidence="1">
    <location>
        <begin position="79"/>
        <end position="123"/>
    </location>
</feature>
<feature type="compositionally biased region" description="Acidic residues" evidence="1">
    <location>
        <begin position="450"/>
        <end position="459"/>
    </location>
</feature>
<dbReference type="EMBL" id="KV454212">
    <property type="protein sequence ID" value="ODQ58491.1"/>
    <property type="molecule type" value="Genomic_DNA"/>
</dbReference>
<dbReference type="InterPro" id="IPR007224">
    <property type="entry name" value="TIF_Rrn11"/>
</dbReference>
<evidence type="ECO:0000313" key="3">
    <source>
        <dbReference type="Proteomes" id="UP000094112"/>
    </source>
</evidence>
<dbReference type="PANTHER" id="PTHR28244">
    <property type="entry name" value="RNA POLYMERASE I-SPECIFIC TRANSCRIPTION INITIATION FACTOR RRN11"/>
    <property type="match status" value="1"/>
</dbReference>
<gene>
    <name evidence="2" type="ORF">WICANDRAFT_80626</name>
</gene>
<dbReference type="PANTHER" id="PTHR28244:SF1">
    <property type="entry name" value="RNA POLYMERASE I-SPECIFIC TRANSCRIPTION INITIATION FACTOR RRN11"/>
    <property type="match status" value="1"/>
</dbReference>
<evidence type="ECO:0008006" key="4">
    <source>
        <dbReference type="Google" id="ProtNLM"/>
    </source>
</evidence>
<name>A0A1E3NZ36_WICAA</name>
<proteinExistence type="predicted"/>